<protein>
    <submittedName>
        <fullName evidence="2">Uncharacterized protein</fullName>
    </submittedName>
</protein>
<dbReference type="Proteomes" id="UP000005753">
    <property type="component" value="Chromosome"/>
</dbReference>
<evidence type="ECO:0000313" key="1">
    <source>
        <dbReference type="EMBL" id="EIM56580.1"/>
    </source>
</evidence>
<dbReference type="EMBL" id="CM001487">
    <property type="protein sequence ID" value="EIM58111.1"/>
    <property type="molecule type" value="Genomic_DNA"/>
</dbReference>
<evidence type="ECO:0000313" key="3">
    <source>
        <dbReference type="Proteomes" id="UP000005753"/>
    </source>
</evidence>
<dbReference type="EMBL" id="CM001487">
    <property type="protein sequence ID" value="EIM56580.1"/>
    <property type="molecule type" value="Genomic_DNA"/>
</dbReference>
<evidence type="ECO:0000313" key="2">
    <source>
        <dbReference type="EMBL" id="EIM58111.1"/>
    </source>
</evidence>
<dbReference type="HOGENOM" id="CLU_193697_0_0_9"/>
<reference evidence="2 3" key="2">
    <citation type="submission" date="2012-02" db="EMBL/GenBank/DDBJ databases">
        <title>Improved High-Quality Draft sequence of Eubacterium cellulosolvens 6.</title>
        <authorList>
            <consortium name="US DOE Joint Genome Institute"/>
            <person name="Lucas S."/>
            <person name="Han J."/>
            <person name="Lapidus A."/>
            <person name="Cheng J.-F."/>
            <person name="Goodwin L."/>
            <person name="Pitluck S."/>
            <person name="Peters L."/>
            <person name="Mikhailova N."/>
            <person name="Gu W."/>
            <person name="Detter J.C."/>
            <person name="Han C."/>
            <person name="Tapia R."/>
            <person name="Land M."/>
            <person name="Hauser L."/>
            <person name="Kyrpides N."/>
            <person name="Ivanova N."/>
            <person name="Pagani I."/>
            <person name="Johnson E."/>
            <person name="Mukhopadhyay B."/>
            <person name="Anderson I."/>
            <person name="Woyke T."/>
        </authorList>
    </citation>
    <scope>NUCLEOTIDE SEQUENCE [LARGE SCALE GENOMIC DNA]</scope>
    <source>
        <strain evidence="2 3">6</strain>
    </source>
</reference>
<dbReference type="OrthoDB" id="9767746at2"/>
<name>I5AWD8_EUBC6</name>
<organism evidence="2 3">
    <name type="scientific">Eubacterium cellulosolvens (strain ATCC 43171 / JCM 9499 / 6)</name>
    <name type="common">Cillobacterium cellulosolvens</name>
    <dbReference type="NCBI Taxonomy" id="633697"/>
    <lineage>
        <taxon>Bacteria</taxon>
        <taxon>Bacillati</taxon>
        <taxon>Bacillota</taxon>
        <taxon>Clostridia</taxon>
        <taxon>Eubacteriales</taxon>
        <taxon>Eubacteriaceae</taxon>
        <taxon>Eubacterium</taxon>
    </lineage>
</organism>
<reference evidence="2 3" key="1">
    <citation type="submission" date="2010-08" db="EMBL/GenBank/DDBJ databases">
        <authorList>
            <consortium name="US DOE Joint Genome Institute (JGI-PGF)"/>
            <person name="Lucas S."/>
            <person name="Copeland A."/>
            <person name="Lapidus A."/>
            <person name="Cheng J.-F."/>
            <person name="Bruce D."/>
            <person name="Goodwin L."/>
            <person name="Pitluck S."/>
            <person name="Land M.L."/>
            <person name="Hauser L."/>
            <person name="Chang Y.-J."/>
            <person name="Anderson I.J."/>
            <person name="Johnson E."/>
            <person name="Mulhopadhyay B."/>
            <person name="Kyrpides N."/>
            <person name="Woyke T.J."/>
        </authorList>
    </citation>
    <scope>NUCLEOTIDE SEQUENCE [LARGE SCALE GENOMIC DNA]</scope>
    <source>
        <strain evidence="2 3">6</strain>
    </source>
</reference>
<keyword evidence="3" id="KW-1185">Reference proteome</keyword>
<dbReference type="eggNOG" id="ENOG50336CF">
    <property type="taxonomic scope" value="Bacteria"/>
</dbReference>
<accession>I5AWD8</accession>
<sequence>MFIKILTKTINGKVHYYASLVENKRVNGKVKQFVKANLGPVTEDQIPYLKAAYSQKKPRLVYDDVE</sequence>
<gene>
    <name evidence="1" type="ORF">EubceDRAFT1_0742</name>
    <name evidence="2" type="ORF">EubceDRAFT1_2380</name>
</gene>
<proteinExistence type="predicted"/>
<dbReference type="AlphaFoldDB" id="I5AWD8"/>
<dbReference type="STRING" id="633697.EubceDRAFT1_0742"/>